<protein>
    <submittedName>
        <fullName evidence="2">Uncharacterized protein</fullName>
    </submittedName>
</protein>
<dbReference type="EnsemblProtists" id="EOD25343">
    <property type="protein sequence ID" value="EOD25343"/>
    <property type="gene ID" value="EMIHUDRAFT_254639"/>
</dbReference>
<accession>A0A0D3JPA8</accession>
<dbReference type="Proteomes" id="UP000013827">
    <property type="component" value="Unassembled WGS sequence"/>
</dbReference>
<proteinExistence type="predicted"/>
<reference evidence="3" key="1">
    <citation type="journal article" date="2013" name="Nature">
        <title>Pan genome of the phytoplankton Emiliania underpins its global distribution.</title>
        <authorList>
            <person name="Read B.A."/>
            <person name="Kegel J."/>
            <person name="Klute M.J."/>
            <person name="Kuo A."/>
            <person name="Lefebvre S.C."/>
            <person name="Maumus F."/>
            <person name="Mayer C."/>
            <person name="Miller J."/>
            <person name="Monier A."/>
            <person name="Salamov A."/>
            <person name="Young J."/>
            <person name="Aguilar M."/>
            <person name="Claverie J.M."/>
            <person name="Frickenhaus S."/>
            <person name="Gonzalez K."/>
            <person name="Herman E.K."/>
            <person name="Lin Y.C."/>
            <person name="Napier J."/>
            <person name="Ogata H."/>
            <person name="Sarno A.F."/>
            <person name="Shmutz J."/>
            <person name="Schroeder D."/>
            <person name="de Vargas C."/>
            <person name="Verret F."/>
            <person name="von Dassow P."/>
            <person name="Valentin K."/>
            <person name="Van de Peer Y."/>
            <person name="Wheeler G."/>
            <person name="Dacks J.B."/>
            <person name="Delwiche C.F."/>
            <person name="Dyhrman S.T."/>
            <person name="Glockner G."/>
            <person name="John U."/>
            <person name="Richards T."/>
            <person name="Worden A.Z."/>
            <person name="Zhang X."/>
            <person name="Grigoriev I.V."/>
            <person name="Allen A.E."/>
            <person name="Bidle K."/>
            <person name="Borodovsky M."/>
            <person name="Bowler C."/>
            <person name="Brownlee C."/>
            <person name="Cock J.M."/>
            <person name="Elias M."/>
            <person name="Gladyshev V.N."/>
            <person name="Groth M."/>
            <person name="Guda C."/>
            <person name="Hadaegh A."/>
            <person name="Iglesias-Rodriguez M.D."/>
            <person name="Jenkins J."/>
            <person name="Jones B.M."/>
            <person name="Lawson T."/>
            <person name="Leese F."/>
            <person name="Lindquist E."/>
            <person name="Lobanov A."/>
            <person name="Lomsadze A."/>
            <person name="Malik S.B."/>
            <person name="Marsh M.E."/>
            <person name="Mackinder L."/>
            <person name="Mock T."/>
            <person name="Mueller-Roeber B."/>
            <person name="Pagarete A."/>
            <person name="Parker M."/>
            <person name="Probert I."/>
            <person name="Quesneville H."/>
            <person name="Raines C."/>
            <person name="Rensing S.A."/>
            <person name="Riano-Pachon D.M."/>
            <person name="Richier S."/>
            <person name="Rokitta S."/>
            <person name="Shiraiwa Y."/>
            <person name="Soanes D.M."/>
            <person name="van der Giezen M."/>
            <person name="Wahlund T.M."/>
            <person name="Williams B."/>
            <person name="Wilson W."/>
            <person name="Wolfe G."/>
            <person name="Wurch L.L."/>
        </authorList>
    </citation>
    <scope>NUCLEOTIDE SEQUENCE</scope>
</reference>
<dbReference type="AlphaFoldDB" id="A0A0D3JPA8"/>
<dbReference type="KEGG" id="ehx:EMIHUDRAFT_254639"/>
<evidence type="ECO:0000313" key="3">
    <source>
        <dbReference type="Proteomes" id="UP000013827"/>
    </source>
</evidence>
<dbReference type="PaxDb" id="2903-EOD25343"/>
<sequence length="241" mass="26241">MSEDRAAMSVAAIARTAARPRNSTIDAAQRLGGALEAYAASAAGARVIRRDRHFFANQTHHDVVRAFLQRVRPGPDPRTGFVDIEFEHGRRTDALVAAGWLSGGREYATTPSADPFRLPRPIRSTALARFGLDFDDGAAHARAALAVIGVHRELAAEFLRGETREKVLVANRWSWERLAKTKGGSGGSDTNNEGNDHTGRRMTLGKRARERIGENRSPGRTEGGAPGPRTKQVSVWAWCPV</sequence>
<name>A0A0D3JPA8_EMIH1</name>
<evidence type="ECO:0000256" key="1">
    <source>
        <dbReference type="SAM" id="MobiDB-lite"/>
    </source>
</evidence>
<feature type="region of interest" description="Disordered" evidence="1">
    <location>
        <begin position="180"/>
        <end position="233"/>
    </location>
</feature>
<dbReference type="HOGENOM" id="CLU_1153493_0_0_1"/>
<organism evidence="2 3">
    <name type="scientific">Emiliania huxleyi (strain CCMP1516)</name>
    <dbReference type="NCBI Taxonomy" id="280463"/>
    <lineage>
        <taxon>Eukaryota</taxon>
        <taxon>Haptista</taxon>
        <taxon>Haptophyta</taxon>
        <taxon>Prymnesiophyceae</taxon>
        <taxon>Isochrysidales</taxon>
        <taxon>Noelaerhabdaceae</taxon>
        <taxon>Emiliania</taxon>
    </lineage>
</organism>
<reference evidence="2" key="2">
    <citation type="submission" date="2024-10" db="UniProtKB">
        <authorList>
            <consortium name="EnsemblProtists"/>
        </authorList>
    </citation>
    <scope>IDENTIFICATION</scope>
</reference>
<dbReference type="GeneID" id="17270890"/>
<dbReference type="RefSeq" id="XP_005777772.1">
    <property type="nucleotide sequence ID" value="XM_005777715.1"/>
</dbReference>
<keyword evidence="3" id="KW-1185">Reference proteome</keyword>
<evidence type="ECO:0000313" key="2">
    <source>
        <dbReference type="EnsemblProtists" id="EOD25343"/>
    </source>
</evidence>
<feature type="compositionally biased region" description="Basic and acidic residues" evidence="1">
    <location>
        <begin position="210"/>
        <end position="219"/>
    </location>
</feature>